<accession>A0A2N9M3Y9</accession>
<organism evidence="2 3">
    <name type="scientific">Candidatus Sulfuritelmatomonas gaucii</name>
    <dbReference type="NCBI Taxonomy" id="2043161"/>
    <lineage>
        <taxon>Bacteria</taxon>
        <taxon>Pseudomonadati</taxon>
        <taxon>Acidobacteriota</taxon>
        <taxon>Terriglobia</taxon>
        <taxon>Terriglobales</taxon>
        <taxon>Acidobacteriaceae</taxon>
        <taxon>Candidatus Sulfuritelmatomonas</taxon>
    </lineage>
</organism>
<dbReference type="PANTHER" id="PTHR36173:SF1">
    <property type="entry name" value="RIBONUCLEASE VAPC22"/>
    <property type="match status" value="1"/>
</dbReference>
<dbReference type="Gene3D" id="3.40.50.1010">
    <property type="entry name" value="5'-nuclease"/>
    <property type="match status" value="1"/>
</dbReference>
<dbReference type="Proteomes" id="UP000239735">
    <property type="component" value="Unassembled WGS sequence"/>
</dbReference>
<name>A0A2N9M3Y9_9BACT</name>
<dbReference type="InterPro" id="IPR041705">
    <property type="entry name" value="PIN_Sll0205"/>
</dbReference>
<gene>
    <name evidence="2" type="primary">vapC</name>
    <name evidence="2" type="ORF">SBA5_760014</name>
</gene>
<dbReference type="Pfam" id="PF01850">
    <property type="entry name" value="PIN"/>
    <property type="match status" value="1"/>
</dbReference>
<sequence>MILLDTHVVIWLAFEPDKLSKRAKEAIRTARLQGGLAIAGITLLELAWLAEKGRVETTLSVESFVRLCASKMTVLPITPEIAARAVSFPESYPKDPQDRLIGATALLEGIQLVTHDKKIKKSGMIPVMW</sequence>
<dbReference type="EC" id="3.1.-.-" evidence="2"/>
<evidence type="ECO:0000313" key="2">
    <source>
        <dbReference type="EMBL" id="SPE30186.1"/>
    </source>
</evidence>
<dbReference type="GO" id="GO:0016787">
    <property type="term" value="F:hydrolase activity"/>
    <property type="evidence" value="ECO:0007669"/>
    <property type="project" value="UniProtKB-KW"/>
</dbReference>
<protein>
    <submittedName>
        <fullName evidence="2">Ribonuclease VapC22</fullName>
        <ecNumber evidence="2">3.1.-.-</ecNumber>
    </submittedName>
</protein>
<dbReference type="CDD" id="cd09872">
    <property type="entry name" value="PIN_Sll0205-like"/>
    <property type="match status" value="1"/>
</dbReference>
<evidence type="ECO:0000259" key="1">
    <source>
        <dbReference type="Pfam" id="PF01850"/>
    </source>
</evidence>
<proteinExistence type="predicted"/>
<dbReference type="EMBL" id="OKRB01000137">
    <property type="protein sequence ID" value="SPE30186.1"/>
    <property type="molecule type" value="Genomic_DNA"/>
</dbReference>
<reference evidence="3" key="1">
    <citation type="submission" date="2018-02" db="EMBL/GenBank/DDBJ databases">
        <authorList>
            <person name="Hausmann B."/>
        </authorList>
    </citation>
    <scope>NUCLEOTIDE SEQUENCE [LARGE SCALE GENOMIC DNA]</scope>
    <source>
        <strain evidence="3">Peat soil MAG SbA5</strain>
    </source>
</reference>
<feature type="domain" description="PIN" evidence="1">
    <location>
        <begin position="2"/>
        <end position="121"/>
    </location>
</feature>
<dbReference type="InterPro" id="IPR052919">
    <property type="entry name" value="TA_system_RNase"/>
</dbReference>
<dbReference type="InterPro" id="IPR002716">
    <property type="entry name" value="PIN_dom"/>
</dbReference>
<evidence type="ECO:0000313" key="3">
    <source>
        <dbReference type="Proteomes" id="UP000239735"/>
    </source>
</evidence>
<dbReference type="AlphaFoldDB" id="A0A2N9M3Y9"/>
<dbReference type="InterPro" id="IPR029060">
    <property type="entry name" value="PIN-like_dom_sf"/>
</dbReference>
<dbReference type="SUPFAM" id="SSF88723">
    <property type="entry name" value="PIN domain-like"/>
    <property type="match status" value="1"/>
</dbReference>
<keyword evidence="2" id="KW-0378">Hydrolase</keyword>
<dbReference type="OrthoDB" id="9798990at2"/>
<dbReference type="PANTHER" id="PTHR36173">
    <property type="entry name" value="RIBONUCLEASE VAPC16-RELATED"/>
    <property type="match status" value="1"/>
</dbReference>